<protein>
    <recommendedName>
        <fullName evidence="4">Peptidyl-prolyl cis-trans isomerase</fullName>
        <ecNumber evidence="4">5.2.1.8</ecNumber>
    </recommendedName>
</protein>
<keyword evidence="3 4" id="KW-0413">Isomerase</keyword>
<dbReference type="PROSITE" id="PS51257">
    <property type="entry name" value="PROKAR_LIPOPROTEIN"/>
    <property type="match status" value="1"/>
</dbReference>
<evidence type="ECO:0000259" key="5">
    <source>
        <dbReference type="PROSITE" id="PS50059"/>
    </source>
</evidence>
<dbReference type="Proteomes" id="UP000606494">
    <property type="component" value="Unassembled WGS sequence"/>
</dbReference>
<feature type="domain" description="PPIase FKBP-type" evidence="5">
    <location>
        <begin position="105"/>
        <end position="218"/>
    </location>
</feature>
<dbReference type="EC" id="5.2.1.8" evidence="4"/>
<evidence type="ECO:0000313" key="7">
    <source>
        <dbReference type="Proteomes" id="UP000606494"/>
    </source>
</evidence>
<proteinExistence type="inferred from homology"/>
<evidence type="ECO:0000256" key="1">
    <source>
        <dbReference type="ARBA" id="ARBA00000971"/>
    </source>
</evidence>
<accession>A0ABR7Y8K7</accession>
<reference evidence="6 7" key="1">
    <citation type="submission" date="2020-08" db="EMBL/GenBank/DDBJ databases">
        <title>Sphingobacterium sp. DN00404 isolated from aquaculture water.</title>
        <authorList>
            <person name="Zhang M."/>
        </authorList>
    </citation>
    <scope>NUCLEOTIDE SEQUENCE [LARGE SCALE GENOMIC DNA]</scope>
    <source>
        <strain evidence="6 7">KCTC 32294</strain>
    </source>
</reference>
<organism evidence="6 7">
    <name type="scientific">Sphingobacterium arenae</name>
    <dbReference type="NCBI Taxonomy" id="1280598"/>
    <lineage>
        <taxon>Bacteria</taxon>
        <taxon>Pseudomonadati</taxon>
        <taxon>Bacteroidota</taxon>
        <taxon>Sphingobacteriia</taxon>
        <taxon>Sphingobacteriales</taxon>
        <taxon>Sphingobacteriaceae</taxon>
        <taxon>Sphingobacterium</taxon>
    </lineage>
</organism>
<dbReference type="GO" id="GO:0016853">
    <property type="term" value="F:isomerase activity"/>
    <property type="evidence" value="ECO:0007669"/>
    <property type="project" value="UniProtKB-KW"/>
</dbReference>
<dbReference type="EMBL" id="JACNYK010000007">
    <property type="protein sequence ID" value="MBD1427602.1"/>
    <property type="molecule type" value="Genomic_DNA"/>
</dbReference>
<gene>
    <name evidence="6" type="ORF">H8B17_18640</name>
</gene>
<evidence type="ECO:0000313" key="6">
    <source>
        <dbReference type="EMBL" id="MBD1427602.1"/>
    </source>
</evidence>
<dbReference type="Pfam" id="PF00254">
    <property type="entry name" value="FKBP_C"/>
    <property type="match status" value="1"/>
</dbReference>
<dbReference type="Gene3D" id="3.10.50.40">
    <property type="match status" value="1"/>
</dbReference>
<dbReference type="SUPFAM" id="SSF54534">
    <property type="entry name" value="FKBP-like"/>
    <property type="match status" value="1"/>
</dbReference>
<sequence length="218" mass="24297">MKNLSKLIFLFTLTTISITSCSKSDDNGSDWADEQRRRDSINNARIEALLDEQAPILKDFAEEHIPDAILDDSTGIWFKIHEPGEEGSYSKWLVPGSMGGLALARPTVEVKYTGKLLNGDVFDETSADDPEDKTRSFQLGGLIPAWDISFYPKEVRLNGNDYKIGGLTEKGLQKGAIIELVAPSPYCYDNREQKNKDGEVTIPANSPLHFYIEVVNIK</sequence>
<keyword evidence="7" id="KW-1185">Reference proteome</keyword>
<comment type="similarity">
    <text evidence="4">Belongs to the FKBP-type PPIase family.</text>
</comment>
<dbReference type="RefSeq" id="WP_190310751.1">
    <property type="nucleotide sequence ID" value="NZ_JACNYK010000007.1"/>
</dbReference>
<dbReference type="InterPro" id="IPR001179">
    <property type="entry name" value="PPIase_FKBP_dom"/>
</dbReference>
<dbReference type="PROSITE" id="PS50059">
    <property type="entry name" value="FKBP_PPIASE"/>
    <property type="match status" value="1"/>
</dbReference>
<evidence type="ECO:0000256" key="2">
    <source>
        <dbReference type="ARBA" id="ARBA00023110"/>
    </source>
</evidence>
<name>A0ABR7Y8K7_9SPHI</name>
<evidence type="ECO:0000256" key="4">
    <source>
        <dbReference type="RuleBase" id="RU003915"/>
    </source>
</evidence>
<keyword evidence="2 3" id="KW-0697">Rotamase</keyword>
<comment type="caution">
    <text evidence="6">The sequence shown here is derived from an EMBL/GenBank/DDBJ whole genome shotgun (WGS) entry which is preliminary data.</text>
</comment>
<comment type="catalytic activity">
    <reaction evidence="1 3 4">
        <text>[protein]-peptidylproline (omega=180) = [protein]-peptidylproline (omega=0)</text>
        <dbReference type="Rhea" id="RHEA:16237"/>
        <dbReference type="Rhea" id="RHEA-COMP:10747"/>
        <dbReference type="Rhea" id="RHEA-COMP:10748"/>
        <dbReference type="ChEBI" id="CHEBI:83833"/>
        <dbReference type="ChEBI" id="CHEBI:83834"/>
        <dbReference type="EC" id="5.2.1.8"/>
    </reaction>
</comment>
<dbReference type="InterPro" id="IPR046357">
    <property type="entry name" value="PPIase_dom_sf"/>
</dbReference>
<evidence type="ECO:0000256" key="3">
    <source>
        <dbReference type="PROSITE-ProRule" id="PRU00277"/>
    </source>
</evidence>